<accession>H8MR37</accession>
<keyword evidence="3" id="KW-1185">Reference proteome</keyword>
<dbReference type="STRING" id="1144275.COCOR_03803"/>
<evidence type="ECO:0000313" key="2">
    <source>
        <dbReference type="EMBL" id="AFE05445.1"/>
    </source>
</evidence>
<dbReference type="AlphaFoldDB" id="H8MR37"/>
<dbReference type="Proteomes" id="UP000007587">
    <property type="component" value="Chromosome"/>
</dbReference>
<dbReference type="EMBL" id="CP003389">
    <property type="protein sequence ID" value="AFE05445.1"/>
    <property type="molecule type" value="Genomic_DNA"/>
</dbReference>
<reference evidence="2 3" key="1">
    <citation type="journal article" date="2012" name="J. Bacteriol.">
        <title>Complete Genome Sequence of the Fruiting Myxobacterium Corallococcus coralloides DSM 2259.</title>
        <authorList>
            <person name="Huntley S."/>
            <person name="Zhang Y."/>
            <person name="Treuner-Lange A."/>
            <person name="Kneip S."/>
            <person name="Sensen C.W."/>
            <person name="Sogaard-Andersen L."/>
        </authorList>
    </citation>
    <scope>NUCLEOTIDE SEQUENCE [LARGE SCALE GENOMIC DNA]</scope>
    <source>
        <strain evidence="3">ATCC 25202 / DSM 2259 / NBRC 100086 / M2</strain>
    </source>
</reference>
<reference evidence="3" key="2">
    <citation type="submission" date="2012-03" db="EMBL/GenBank/DDBJ databases">
        <title>Genome sequence of the fruiting myxobacterium Corallococcus coralloides DSM 2259.</title>
        <authorList>
            <person name="Huntley S."/>
            <person name="Zhang Y."/>
            <person name="Treuner-Lange A."/>
            <person name="Sensen C.W."/>
            <person name="Sogaard-Andersen L."/>
        </authorList>
    </citation>
    <scope>NUCLEOTIDE SEQUENCE [LARGE SCALE GENOMIC DNA]</scope>
    <source>
        <strain evidence="3">ATCC 25202 / DSM 2259 / NBRC 100086 / M2</strain>
    </source>
</reference>
<evidence type="ECO:0008006" key="4">
    <source>
        <dbReference type="Google" id="ProtNLM"/>
    </source>
</evidence>
<dbReference type="InParanoid" id="H8MR37"/>
<dbReference type="InterPro" id="IPR008969">
    <property type="entry name" value="CarboxyPept-like_regulatory"/>
</dbReference>
<gene>
    <name evidence="2" type="ordered locus">COCOR_03803</name>
</gene>
<dbReference type="HOGENOM" id="CLU_353281_0_0_7"/>
<dbReference type="Pfam" id="PF13620">
    <property type="entry name" value="CarboxypepD_reg"/>
    <property type="match status" value="1"/>
</dbReference>
<evidence type="ECO:0000256" key="1">
    <source>
        <dbReference type="SAM" id="SignalP"/>
    </source>
</evidence>
<organism evidence="2 3">
    <name type="scientific">Corallococcus coralloides (strain ATCC 25202 / DSM 2259 / NBRC 100086 / M2)</name>
    <name type="common">Myxococcus coralloides</name>
    <dbReference type="NCBI Taxonomy" id="1144275"/>
    <lineage>
        <taxon>Bacteria</taxon>
        <taxon>Pseudomonadati</taxon>
        <taxon>Myxococcota</taxon>
        <taxon>Myxococcia</taxon>
        <taxon>Myxococcales</taxon>
        <taxon>Cystobacterineae</taxon>
        <taxon>Myxococcaceae</taxon>
        <taxon>Corallococcus</taxon>
    </lineage>
</organism>
<dbReference type="KEGG" id="ccx:COCOR_03803"/>
<evidence type="ECO:0000313" key="3">
    <source>
        <dbReference type="Proteomes" id="UP000007587"/>
    </source>
</evidence>
<dbReference type="SUPFAM" id="SSF49464">
    <property type="entry name" value="Carboxypeptidase regulatory domain-like"/>
    <property type="match status" value="2"/>
</dbReference>
<sequence>MLRAMRWSWVGLVAVMLACAGTRPELETPGPANEVTWVFRVVDPEGQPVSGARVNVWRADLSPSYAQPGTTDAQGTGSLLLKPGWYGTEVQARGFVTAFREDIRIAPESKPRLELALARSAPLAGRVVDAEGKPVPGVRLRFASSNAAAPFVQAVSGEEGQFNLEGAAAGEGLLYSDKEGWSWQRLKVVTPQPQLTVVMGRLSSLLVRVVDPQGRLIPNSHSSITYLDRPVGIRHQSEQTPEGTVHQMLPAQRYRVSATYAAAPRCWWRRAVDADVLPGQQAEVTVSFEGATSAGPWTGRAVTPDGRPLANMKLRATAPPSAEGREAEDACEGTTGPDGHFELPHPQAGLHQLRVWHSAGSHVRVGEAQLAPSDLKDGPVVFRSPGTLVGRVTGPDGKPMAYFDVDWQSQSDREGRFIRGPIVSRTYSLRVDAAYVAPARVRVEARAHEEREVPDIQLDSGHSVLGRLLENDGVTPVSKVWIELVDPADVDIKLWNSRFGAHTDEAGRFRLDHVPRRPQYLRLNRHEGGTLLYELGARESRLDLRMKPDGALEGFVTDGARVPLAGVMLEARCGAGLDTRTKTDEAGHYVLRVPADRDCFVHFPVELRWLYAWPRPTPPVFSPQSVSLSPRERERRDFVSRSSGAGLQVHFPEVREHLETFLVPGDTRMPQTFTELKALQRSAFISDPVVRAWRTDDPDMPDARYWQKDFSFSHLPDKRYTLFAIEPQDGAFAVLRVPVDLKPGETKSLQPGFPSDSGGTWFVP</sequence>
<name>H8MR37_CORCM</name>
<protein>
    <recommendedName>
        <fullName evidence="4">Lipoprotein</fullName>
    </recommendedName>
</protein>
<keyword evidence="1" id="KW-0732">Signal</keyword>
<feature type="chain" id="PRO_5003615667" description="Lipoprotein" evidence="1">
    <location>
        <begin position="21"/>
        <end position="764"/>
    </location>
</feature>
<dbReference type="eggNOG" id="COG3485">
    <property type="taxonomic scope" value="Bacteria"/>
</dbReference>
<dbReference type="Gene3D" id="2.60.40.1120">
    <property type="entry name" value="Carboxypeptidase-like, regulatory domain"/>
    <property type="match status" value="1"/>
</dbReference>
<feature type="signal peptide" evidence="1">
    <location>
        <begin position="1"/>
        <end position="20"/>
    </location>
</feature>
<proteinExistence type="predicted"/>
<dbReference type="PROSITE" id="PS51257">
    <property type="entry name" value="PROKAR_LIPOPROTEIN"/>
    <property type="match status" value="1"/>
</dbReference>